<keyword evidence="2" id="KW-0784">Thiamine biosynthesis</keyword>
<reference evidence="4 5" key="1">
    <citation type="submission" date="2017-12" db="EMBL/GenBank/DDBJ databases">
        <title>Phylogenetic diversity of female urinary microbiome.</title>
        <authorList>
            <person name="Thomas-White K."/>
            <person name="Wolfe A.J."/>
        </authorList>
    </citation>
    <scope>NUCLEOTIDE SEQUENCE [LARGE SCALE GENOMIC DNA]</scope>
    <source>
        <strain evidence="4 5">UMB0112</strain>
    </source>
</reference>
<dbReference type="InterPro" id="IPR022998">
    <property type="entry name" value="ThiamineP_synth_TenI"/>
</dbReference>
<evidence type="ECO:0000256" key="2">
    <source>
        <dbReference type="ARBA" id="ARBA00022977"/>
    </source>
</evidence>
<feature type="domain" description="Thiamine phosphate synthase/TenI" evidence="3">
    <location>
        <begin position="4"/>
        <end position="179"/>
    </location>
</feature>
<dbReference type="RefSeq" id="WP_101637542.1">
    <property type="nucleotide sequence ID" value="NZ_PKHU01000006.1"/>
</dbReference>
<protein>
    <submittedName>
        <fullName evidence="4">Thiamine phosphate synthase</fullName>
    </submittedName>
</protein>
<dbReference type="SUPFAM" id="SSF51391">
    <property type="entry name" value="Thiamin phosphate synthase"/>
    <property type="match status" value="1"/>
</dbReference>
<comment type="caution">
    <text evidence="4">The sequence shown here is derived from an EMBL/GenBank/DDBJ whole genome shotgun (WGS) entry which is preliminary data.</text>
</comment>
<dbReference type="InterPro" id="IPR036206">
    <property type="entry name" value="ThiamineP_synth_sf"/>
</dbReference>
<dbReference type="Proteomes" id="UP000234639">
    <property type="component" value="Unassembled WGS sequence"/>
</dbReference>
<organism evidence="4 5">
    <name type="scientific">Campylobacter ureolyticus</name>
    <dbReference type="NCBI Taxonomy" id="827"/>
    <lineage>
        <taxon>Bacteria</taxon>
        <taxon>Pseudomonadati</taxon>
        <taxon>Campylobacterota</taxon>
        <taxon>Epsilonproteobacteria</taxon>
        <taxon>Campylobacterales</taxon>
        <taxon>Campylobacteraceae</taxon>
        <taxon>Campylobacter</taxon>
    </lineage>
</organism>
<dbReference type="Gene3D" id="3.20.20.70">
    <property type="entry name" value="Aldolase class I"/>
    <property type="match status" value="1"/>
</dbReference>
<dbReference type="PANTHER" id="PTHR20857">
    <property type="entry name" value="THIAMINE-PHOSPHATE PYROPHOSPHORYLASE"/>
    <property type="match status" value="1"/>
</dbReference>
<dbReference type="GO" id="GO:0005737">
    <property type="term" value="C:cytoplasm"/>
    <property type="evidence" value="ECO:0007669"/>
    <property type="project" value="TreeGrafter"/>
</dbReference>
<gene>
    <name evidence="4" type="ORF">CYJ41_07015</name>
</gene>
<proteinExistence type="predicted"/>
<dbReference type="Pfam" id="PF02581">
    <property type="entry name" value="TMP-TENI"/>
    <property type="match status" value="1"/>
</dbReference>
<evidence type="ECO:0000313" key="4">
    <source>
        <dbReference type="EMBL" id="PKZ28847.1"/>
    </source>
</evidence>
<dbReference type="PANTHER" id="PTHR20857:SF15">
    <property type="entry name" value="THIAMINE-PHOSPHATE SYNTHASE"/>
    <property type="match status" value="1"/>
</dbReference>
<comment type="pathway">
    <text evidence="1">Cofactor biosynthesis; thiamine diphosphate biosynthesis.</text>
</comment>
<sequence>MSNLVVITDLKLCEDNIYKRVFKFLNYGANVVLRAKELSENEYFKFANEVFKTCASFKEQIFIHKFVNIALSLECKNIWLPLKELEIYKGDLVKFDKIVASTHSVDEVKSALNLGASSICLSHIYKTDCKFNLAPKGLNLIKDVRKFYNGEIYALGGINSSNFKDCLNAGANKICIMSKAMKCKNESEFVKSFC</sequence>
<evidence type="ECO:0000313" key="5">
    <source>
        <dbReference type="Proteomes" id="UP000234639"/>
    </source>
</evidence>
<dbReference type="GO" id="GO:0009228">
    <property type="term" value="P:thiamine biosynthetic process"/>
    <property type="evidence" value="ECO:0007669"/>
    <property type="project" value="UniProtKB-KW"/>
</dbReference>
<evidence type="ECO:0000256" key="1">
    <source>
        <dbReference type="ARBA" id="ARBA00004948"/>
    </source>
</evidence>
<name>A0A2I1N8Z3_9BACT</name>
<dbReference type="InterPro" id="IPR013785">
    <property type="entry name" value="Aldolase_TIM"/>
</dbReference>
<accession>A0A2I1N8Z3</accession>
<dbReference type="GO" id="GO:0004789">
    <property type="term" value="F:thiamine-phosphate diphosphorylase activity"/>
    <property type="evidence" value="ECO:0007669"/>
    <property type="project" value="TreeGrafter"/>
</dbReference>
<dbReference type="EMBL" id="PKHU01000006">
    <property type="protein sequence ID" value="PKZ28847.1"/>
    <property type="molecule type" value="Genomic_DNA"/>
</dbReference>
<dbReference type="CDD" id="cd00564">
    <property type="entry name" value="TMP_TenI"/>
    <property type="match status" value="1"/>
</dbReference>
<evidence type="ECO:0000259" key="3">
    <source>
        <dbReference type="Pfam" id="PF02581"/>
    </source>
</evidence>
<dbReference type="AlphaFoldDB" id="A0A2I1N8Z3"/>